<name>A0ACB7PDX7_9PEZI</name>
<comment type="caution">
    <text evidence="1">The sequence shown here is derived from an EMBL/GenBank/DDBJ whole genome shotgun (WGS) entry which is preliminary data.</text>
</comment>
<keyword evidence="2" id="KW-1185">Reference proteome</keyword>
<dbReference type="Proteomes" id="UP000724584">
    <property type="component" value="Unassembled WGS sequence"/>
</dbReference>
<gene>
    <name evidence="1" type="ORF">F5144DRAFT_202783</name>
</gene>
<sequence>MVAFTGILLKARVRCRSTNAGTRGMRPAIRSRSRTPKALEGGSCSSRCPATIECSLSIWYFPLGATTQCCDTKTTMGTRAQGSVDCLPWAFPHDDPTLVLIVRYMEVIIFISGDGTYYQTNKVGTGSKSRSGLHLKCFVFIAGPSDGPALPNSPDPGRCLVLLLEAGWDRSVPSRRDKAGSPMDKSSVGGQFISTKQTTCFPEAGQQAILQEHRFIQSTYAPPQWRERI</sequence>
<reference evidence="1 2" key="1">
    <citation type="journal article" date="2021" name="Nat. Commun.">
        <title>Genetic determinants of endophytism in the Arabidopsis root mycobiome.</title>
        <authorList>
            <person name="Mesny F."/>
            <person name="Miyauchi S."/>
            <person name="Thiergart T."/>
            <person name="Pickel B."/>
            <person name="Atanasova L."/>
            <person name="Karlsson M."/>
            <person name="Huettel B."/>
            <person name="Barry K.W."/>
            <person name="Haridas S."/>
            <person name="Chen C."/>
            <person name="Bauer D."/>
            <person name="Andreopoulos W."/>
            <person name="Pangilinan J."/>
            <person name="LaButti K."/>
            <person name="Riley R."/>
            <person name="Lipzen A."/>
            <person name="Clum A."/>
            <person name="Drula E."/>
            <person name="Henrissat B."/>
            <person name="Kohler A."/>
            <person name="Grigoriev I.V."/>
            <person name="Martin F.M."/>
            <person name="Hacquard S."/>
        </authorList>
    </citation>
    <scope>NUCLEOTIDE SEQUENCE [LARGE SCALE GENOMIC DNA]</scope>
    <source>
        <strain evidence="1 2">MPI-SDFR-AT-0079</strain>
    </source>
</reference>
<evidence type="ECO:0000313" key="1">
    <source>
        <dbReference type="EMBL" id="KAH6636984.1"/>
    </source>
</evidence>
<organism evidence="1 2">
    <name type="scientific">Chaetomium tenue</name>
    <dbReference type="NCBI Taxonomy" id="1854479"/>
    <lineage>
        <taxon>Eukaryota</taxon>
        <taxon>Fungi</taxon>
        <taxon>Dikarya</taxon>
        <taxon>Ascomycota</taxon>
        <taxon>Pezizomycotina</taxon>
        <taxon>Sordariomycetes</taxon>
        <taxon>Sordariomycetidae</taxon>
        <taxon>Sordariales</taxon>
        <taxon>Chaetomiaceae</taxon>
        <taxon>Chaetomium</taxon>
    </lineage>
</organism>
<evidence type="ECO:0000313" key="2">
    <source>
        <dbReference type="Proteomes" id="UP000724584"/>
    </source>
</evidence>
<dbReference type="EMBL" id="JAGIZQ010000003">
    <property type="protein sequence ID" value="KAH6636984.1"/>
    <property type="molecule type" value="Genomic_DNA"/>
</dbReference>
<protein>
    <submittedName>
        <fullName evidence="1">Uncharacterized protein</fullName>
    </submittedName>
</protein>
<accession>A0ACB7PDX7</accession>
<proteinExistence type="predicted"/>